<proteinExistence type="predicted"/>
<evidence type="ECO:0000313" key="1">
    <source>
        <dbReference type="EMBL" id="KAF2731082.1"/>
    </source>
</evidence>
<reference evidence="1" key="1">
    <citation type="journal article" date="2020" name="Stud. Mycol.">
        <title>101 Dothideomycetes genomes: a test case for predicting lifestyles and emergence of pathogens.</title>
        <authorList>
            <person name="Haridas S."/>
            <person name="Albert R."/>
            <person name="Binder M."/>
            <person name="Bloem J."/>
            <person name="Labutti K."/>
            <person name="Salamov A."/>
            <person name="Andreopoulos B."/>
            <person name="Baker S."/>
            <person name="Barry K."/>
            <person name="Bills G."/>
            <person name="Bluhm B."/>
            <person name="Cannon C."/>
            <person name="Castanera R."/>
            <person name="Culley D."/>
            <person name="Daum C."/>
            <person name="Ezra D."/>
            <person name="Gonzalez J."/>
            <person name="Henrissat B."/>
            <person name="Kuo A."/>
            <person name="Liang C."/>
            <person name="Lipzen A."/>
            <person name="Lutzoni F."/>
            <person name="Magnuson J."/>
            <person name="Mondo S."/>
            <person name="Nolan M."/>
            <person name="Ohm R."/>
            <person name="Pangilinan J."/>
            <person name="Park H.-J."/>
            <person name="Ramirez L."/>
            <person name="Alfaro M."/>
            <person name="Sun H."/>
            <person name="Tritt A."/>
            <person name="Yoshinaga Y."/>
            <person name="Zwiers L.-H."/>
            <person name="Turgeon B."/>
            <person name="Goodwin S."/>
            <person name="Spatafora J."/>
            <person name="Crous P."/>
            <person name="Grigoriev I."/>
        </authorList>
    </citation>
    <scope>NUCLEOTIDE SEQUENCE</scope>
    <source>
        <strain evidence="1">CBS 125425</strain>
    </source>
</reference>
<comment type="caution">
    <text evidence="1">The sequence shown here is derived from an EMBL/GenBank/DDBJ whole genome shotgun (WGS) entry which is preliminary data.</text>
</comment>
<sequence length="207" mass="23250">MCGGGMQQVARHVISNACTLHPPSSSLLHISAAHSASPRPHPDSRYSARAIKHFLQYCTPPPDQSFPASRGNLVRTRAVPYQKHRTESRVSGYIGLLLDNPCNCAFQARKRTRHSSIPFTLSNFGAYASPCDLFRRLWGIVHGRPLARREIHILSARIDVGWIRRLTSRIVAGAECCEFVVRWMAATWMVLCSLFENWGGDWIEKAP</sequence>
<gene>
    <name evidence="1" type="ORF">EJ04DRAFT_20714</name>
</gene>
<dbReference type="EMBL" id="ML996203">
    <property type="protein sequence ID" value="KAF2731082.1"/>
    <property type="molecule type" value="Genomic_DNA"/>
</dbReference>
<protein>
    <submittedName>
        <fullName evidence="1">Uncharacterized protein</fullName>
    </submittedName>
</protein>
<accession>A0A9P4UWI0</accession>
<name>A0A9P4UWI0_9PLEO</name>
<dbReference type="Proteomes" id="UP000799444">
    <property type="component" value="Unassembled WGS sequence"/>
</dbReference>
<organism evidence="1 2">
    <name type="scientific">Polyplosphaeria fusca</name>
    <dbReference type="NCBI Taxonomy" id="682080"/>
    <lineage>
        <taxon>Eukaryota</taxon>
        <taxon>Fungi</taxon>
        <taxon>Dikarya</taxon>
        <taxon>Ascomycota</taxon>
        <taxon>Pezizomycotina</taxon>
        <taxon>Dothideomycetes</taxon>
        <taxon>Pleosporomycetidae</taxon>
        <taxon>Pleosporales</taxon>
        <taxon>Tetraplosphaeriaceae</taxon>
        <taxon>Polyplosphaeria</taxon>
    </lineage>
</organism>
<dbReference type="AlphaFoldDB" id="A0A9P4UWI0"/>
<keyword evidence="2" id="KW-1185">Reference proteome</keyword>
<evidence type="ECO:0000313" key="2">
    <source>
        <dbReference type="Proteomes" id="UP000799444"/>
    </source>
</evidence>